<organism evidence="4 5">
    <name type="scientific">Allobranchiibius huperziae</name>
    <dbReference type="NCBI Taxonomy" id="1874116"/>
    <lineage>
        <taxon>Bacteria</taxon>
        <taxon>Bacillati</taxon>
        <taxon>Actinomycetota</taxon>
        <taxon>Actinomycetes</taxon>
        <taxon>Micrococcales</taxon>
        <taxon>Dermacoccaceae</taxon>
        <taxon>Allobranchiibius</taxon>
    </lineage>
</organism>
<dbReference type="GO" id="GO:0003677">
    <property type="term" value="F:DNA binding"/>
    <property type="evidence" value="ECO:0007669"/>
    <property type="project" value="UniProtKB-KW"/>
</dbReference>
<evidence type="ECO:0000256" key="2">
    <source>
        <dbReference type="ARBA" id="ARBA00022840"/>
    </source>
</evidence>
<accession>A0A853DIP8</accession>
<protein>
    <submittedName>
        <fullName evidence="4">DNA-binding CsgD family transcriptional regulator/tetratricopeptide (TPR) repeat protein</fullName>
    </submittedName>
</protein>
<keyword evidence="4" id="KW-0238">DNA-binding</keyword>
<dbReference type="Gene3D" id="1.25.40.10">
    <property type="entry name" value="Tetratricopeptide repeat domain"/>
    <property type="match status" value="1"/>
</dbReference>
<keyword evidence="5" id="KW-1185">Reference proteome</keyword>
<evidence type="ECO:0000259" key="3">
    <source>
        <dbReference type="PROSITE" id="PS50043"/>
    </source>
</evidence>
<reference evidence="4 5" key="1">
    <citation type="submission" date="2020-07" db="EMBL/GenBank/DDBJ databases">
        <title>Sequencing the genomes of 1000 actinobacteria strains.</title>
        <authorList>
            <person name="Klenk H.-P."/>
        </authorList>
    </citation>
    <scope>NUCLEOTIDE SEQUENCE [LARGE SCALE GENOMIC DNA]</scope>
    <source>
        <strain evidence="4 5">DSM 29531</strain>
    </source>
</reference>
<dbReference type="GO" id="GO:0006355">
    <property type="term" value="P:regulation of DNA-templated transcription"/>
    <property type="evidence" value="ECO:0007669"/>
    <property type="project" value="InterPro"/>
</dbReference>
<keyword evidence="2" id="KW-0067">ATP-binding</keyword>
<dbReference type="PANTHER" id="PTHR16305">
    <property type="entry name" value="TESTICULAR SOLUBLE ADENYLYL CYCLASE"/>
    <property type="match status" value="1"/>
</dbReference>
<dbReference type="EMBL" id="JACCFW010000001">
    <property type="protein sequence ID" value="NYJ74065.1"/>
    <property type="molecule type" value="Genomic_DNA"/>
</dbReference>
<sequence>MPVVVGPFVGRDRELRELLAAPGITLLGGDAGVGKTRLLRELAAATTDRVLIGHCLDLGESSAPYLPWSEMWGRLHQAAPDLVDELVARRPLLGSLLPGYDAADAGQADAGPGVLYDAVHASLETLAAQGPITVMVEDLHWADRSTRDLLTVLFTRQFEGPVRFVASYRADDLHRRHPLRRILGEWGRLPGVERMILEPLRDDDIHHLATGLRPAITTEQVDMVLERSGGNPFFVEELLAVDRANCTGVPEDLADLLLVRVDALSDDARTVVRAVSAAGRSVTHARLATVVPLSQTALEEALAALVDHNLLEARGTDSYTFRHALLAEAVYDDLLPGERVRWHAAYVEALSSSSELGAAADLAHHAQAAGQLDVAAAAAVRAGDEAMRAVGPADAARLYEDALSIFARHPDVAPPVPLTQIAARTSTALLAAGDPYRAAQTAREALAVPGLAAHDYADLVIGLVSAAIPTGDPLDPTVELRHAIRLLEPEGPTARAAQLHALLGRWCFFIDDFDTALVELTAARRLAQELELPAVLLDVDTTSARIVDLHGESAAALGQLQDVAESARRAAEPDPEVRALHQVARVYTRQGRHRKAQQAFEVALQRSIETRHELALFGMDARVASAYWAVQTGDWARAEQLLAAPQLRKAPYATYQLRAVAATLAMARGEHERALQIALELRPQWSKDVFLAVHAGSALIDVLGALARPDEMLRSLDEVNEIFRATWNAPLIDARIRLSGIAIGHLATAADQEYAADVARLADATDEVAARSRALDDLGPESVAWVTRVQAGVARFAWGGTGEPPAELITVLRTDVRQFDKLEIPLEAARARTHLARALGASSETGAAKEARVVASDAQRAMHDLGVRTVAAPVESHPTLTAREREVLQLVAQGRTNGQIARELFISVKTASVHVSNIVAKLGVTNRTEAAMAASAQGLLPAAAPTDATTP</sequence>
<evidence type="ECO:0000313" key="5">
    <source>
        <dbReference type="Proteomes" id="UP000571817"/>
    </source>
</evidence>
<evidence type="ECO:0000313" key="4">
    <source>
        <dbReference type="EMBL" id="NYJ74065.1"/>
    </source>
</evidence>
<dbReference type="InterPro" id="IPR000792">
    <property type="entry name" value="Tscrpt_reg_LuxR_C"/>
</dbReference>
<dbReference type="InterPro" id="IPR027417">
    <property type="entry name" value="P-loop_NTPase"/>
</dbReference>
<dbReference type="InterPro" id="IPR011990">
    <property type="entry name" value="TPR-like_helical_dom_sf"/>
</dbReference>
<dbReference type="RefSeq" id="WP_179479701.1">
    <property type="nucleotide sequence ID" value="NZ_JACCFW010000001.1"/>
</dbReference>
<comment type="caution">
    <text evidence="4">The sequence shown here is derived from an EMBL/GenBank/DDBJ whole genome shotgun (WGS) entry which is preliminary data.</text>
</comment>
<dbReference type="CDD" id="cd06170">
    <property type="entry name" value="LuxR_C_like"/>
    <property type="match status" value="1"/>
</dbReference>
<dbReference type="Proteomes" id="UP000571817">
    <property type="component" value="Unassembled WGS sequence"/>
</dbReference>
<dbReference type="GO" id="GO:0005524">
    <property type="term" value="F:ATP binding"/>
    <property type="evidence" value="ECO:0007669"/>
    <property type="project" value="UniProtKB-KW"/>
</dbReference>
<dbReference type="PANTHER" id="PTHR16305:SF35">
    <property type="entry name" value="TRANSCRIPTIONAL ACTIVATOR DOMAIN"/>
    <property type="match status" value="1"/>
</dbReference>
<dbReference type="SUPFAM" id="SSF46894">
    <property type="entry name" value="C-terminal effector domain of the bipartite response regulators"/>
    <property type="match status" value="1"/>
</dbReference>
<feature type="domain" description="HTH luxR-type" evidence="3">
    <location>
        <begin position="873"/>
        <end position="938"/>
    </location>
</feature>
<dbReference type="PRINTS" id="PR00038">
    <property type="entry name" value="HTHLUXR"/>
</dbReference>
<dbReference type="PROSITE" id="PS50043">
    <property type="entry name" value="HTH_LUXR_2"/>
    <property type="match status" value="1"/>
</dbReference>
<evidence type="ECO:0000256" key="1">
    <source>
        <dbReference type="ARBA" id="ARBA00022741"/>
    </source>
</evidence>
<gene>
    <name evidence="4" type="ORF">HNR15_001028</name>
</gene>
<dbReference type="InterPro" id="IPR016032">
    <property type="entry name" value="Sig_transdc_resp-reg_C-effctor"/>
</dbReference>
<dbReference type="SMART" id="SM00421">
    <property type="entry name" value="HTH_LUXR"/>
    <property type="match status" value="1"/>
</dbReference>
<proteinExistence type="predicted"/>
<dbReference type="AlphaFoldDB" id="A0A853DIP8"/>
<dbReference type="Gene3D" id="1.10.10.10">
    <property type="entry name" value="Winged helix-like DNA-binding domain superfamily/Winged helix DNA-binding domain"/>
    <property type="match status" value="1"/>
</dbReference>
<dbReference type="InterPro" id="IPR041664">
    <property type="entry name" value="AAA_16"/>
</dbReference>
<dbReference type="Pfam" id="PF00196">
    <property type="entry name" value="GerE"/>
    <property type="match status" value="1"/>
</dbReference>
<dbReference type="SUPFAM" id="SSF52540">
    <property type="entry name" value="P-loop containing nucleoside triphosphate hydrolases"/>
    <property type="match status" value="1"/>
</dbReference>
<dbReference type="GO" id="GO:0004016">
    <property type="term" value="F:adenylate cyclase activity"/>
    <property type="evidence" value="ECO:0007669"/>
    <property type="project" value="TreeGrafter"/>
</dbReference>
<dbReference type="GO" id="GO:0005737">
    <property type="term" value="C:cytoplasm"/>
    <property type="evidence" value="ECO:0007669"/>
    <property type="project" value="TreeGrafter"/>
</dbReference>
<name>A0A853DIP8_9MICO</name>
<dbReference type="Pfam" id="PF13191">
    <property type="entry name" value="AAA_16"/>
    <property type="match status" value="1"/>
</dbReference>
<dbReference type="SUPFAM" id="SSF48452">
    <property type="entry name" value="TPR-like"/>
    <property type="match status" value="1"/>
</dbReference>
<dbReference type="InterPro" id="IPR036388">
    <property type="entry name" value="WH-like_DNA-bd_sf"/>
</dbReference>
<keyword evidence="1" id="KW-0547">Nucleotide-binding</keyword>